<sequence length="580" mass="67768">MRPQFGNRFLTTDKDVFEHNAWDNVEWDEEQEAIARESVQKNSAEKMHGNDVKKYEEEADKFWDSFYSVHSNKFFKDRHWLFTEFPELAPSAVPEGSAGENSRRIFEIGCGVGNTIIPILKYSQEKDLMIYGADFSAKAVEILQEDPHFDKKRSQVFVLDATAEIWDVPFTENSLDIIVLIFVLSAINPTRMSHVAHQVAKYLKPGGLVVFRDYGLYDMAQLRFKPGKCLEENFYVRGDGTRVFFFTQQDVRELFEKAGLVEEQNHIDRRLQVNRGRQLKMYRFGNRFLTTDKDVFEHNAWDNVEWDEEQEAIARESVQKNSAEKMHQNDVKKYEEEADKFWDSFYSVHSNKFFKDRHWLFTEFPELAPSAVPEGSEGENSRRIFEIGCGVGNTIIPILKYSQEKDLMIYGADFSAKAVEILQEDPHFDKKRSQVFVLDATAEIWDVPFPENSLDIIVLIFVLSAINPTKMPHVTQQVAKYLKPGGLVVFRDYGLYDMAQLRFKPGKCLEENFYVRGDGTRVFFFTQQDVRELFEKAGLVEEQNHIDRRLQVNRGRQLKMYRVWIQAKYRKPLASLELQQ</sequence>
<keyword evidence="3 4" id="KW-0808">Transferase</keyword>
<dbReference type="GO" id="GO:0032259">
    <property type="term" value="P:methylation"/>
    <property type="evidence" value="ECO:0007669"/>
    <property type="project" value="UniProtKB-KW"/>
</dbReference>
<dbReference type="Pfam" id="PF13489">
    <property type="entry name" value="Methyltransf_23"/>
    <property type="match status" value="2"/>
</dbReference>
<evidence type="ECO:0000256" key="1">
    <source>
        <dbReference type="ARBA" id="ARBA00009725"/>
    </source>
</evidence>
<protein>
    <submittedName>
        <fullName evidence="4">Putative methyltransferase-like protein isoform x1</fullName>
    </submittedName>
</protein>
<organism evidence="4">
    <name type="scientific">Lutzomyia longipalpis</name>
    <name type="common">Sand fly</name>
    <dbReference type="NCBI Taxonomy" id="7200"/>
    <lineage>
        <taxon>Eukaryota</taxon>
        <taxon>Metazoa</taxon>
        <taxon>Ecdysozoa</taxon>
        <taxon>Arthropoda</taxon>
        <taxon>Hexapoda</taxon>
        <taxon>Insecta</taxon>
        <taxon>Pterygota</taxon>
        <taxon>Neoptera</taxon>
        <taxon>Endopterygota</taxon>
        <taxon>Diptera</taxon>
        <taxon>Nematocera</taxon>
        <taxon>Psychodoidea</taxon>
        <taxon>Psychodidae</taxon>
        <taxon>Lutzomyia</taxon>
        <taxon>Lutzomyia</taxon>
    </lineage>
</organism>
<dbReference type="PANTHER" id="PTHR22809:SF11">
    <property type="entry name" value="TRNA N(3)-METHYLCYTIDINE METHYLTRANSFERASE METTL2"/>
    <property type="match status" value="1"/>
</dbReference>
<dbReference type="SUPFAM" id="SSF53335">
    <property type="entry name" value="S-adenosyl-L-methionine-dependent methyltransferases"/>
    <property type="match status" value="2"/>
</dbReference>
<proteinExistence type="inferred from homology"/>
<keyword evidence="2 4" id="KW-0489">Methyltransferase</keyword>
<dbReference type="GO" id="GO:0052735">
    <property type="term" value="F:tRNA (cytidine-3-)-methyltransferase activity"/>
    <property type="evidence" value="ECO:0007669"/>
    <property type="project" value="TreeGrafter"/>
</dbReference>
<dbReference type="VEuPathDB" id="VectorBase:LLONM1_003656"/>
<evidence type="ECO:0000313" key="4">
    <source>
        <dbReference type="EMBL" id="MBC1174219.1"/>
    </source>
</evidence>
<name>A0A7G3APW3_LUTLO</name>
<dbReference type="InterPro" id="IPR026113">
    <property type="entry name" value="METTL2/6/8-like"/>
</dbReference>
<comment type="similarity">
    <text evidence="1">Belongs to the methyltransferase superfamily. METL family.</text>
</comment>
<dbReference type="PANTHER" id="PTHR22809">
    <property type="entry name" value="METHYLTRANSFERASE-RELATED"/>
    <property type="match status" value="1"/>
</dbReference>
<evidence type="ECO:0000256" key="3">
    <source>
        <dbReference type="ARBA" id="ARBA00022679"/>
    </source>
</evidence>
<dbReference type="EMBL" id="GITU01005516">
    <property type="protein sequence ID" value="MBC1174219.1"/>
    <property type="molecule type" value="Transcribed_RNA"/>
</dbReference>
<dbReference type="InterPro" id="IPR029063">
    <property type="entry name" value="SAM-dependent_MTases_sf"/>
</dbReference>
<dbReference type="FunFam" id="3.40.50.150:FF:000298">
    <property type="entry name" value="Methyltransferase-like protein"/>
    <property type="match status" value="1"/>
</dbReference>
<dbReference type="Gene3D" id="3.40.50.150">
    <property type="entry name" value="Vaccinia Virus protein VP39"/>
    <property type="match status" value="2"/>
</dbReference>
<reference evidence="4" key="1">
    <citation type="journal article" date="2020" name="BMC">
        <title>Leishmania infection induces a limited differential gene expression in the sand fly midgut.</title>
        <authorList>
            <person name="Coutinho-Abreu I.V."/>
            <person name="Serafim T.D."/>
            <person name="Meneses C."/>
            <person name="Kamhawi S."/>
            <person name="Oliveira F."/>
            <person name="Valenzuela J.G."/>
        </authorList>
    </citation>
    <scope>NUCLEOTIDE SEQUENCE</scope>
    <source>
        <strain evidence="4">Jacobina</strain>
        <tissue evidence="4">Midgut</tissue>
    </source>
</reference>
<evidence type="ECO:0000256" key="2">
    <source>
        <dbReference type="ARBA" id="ARBA00022603"/>
    </source>
</evidence>
<dbReference type="CDD" id="cd02440">
    <property type="entry name" value="AdoMet_MTases"/>
    <property type="match status" value="2"/>
</dbReference>
<dbReference type="AlphaFoldDB" id="A0A7G3APW3"/>
<accession>A0A7G3APW3</accession>
<dbReference type="VEuPathDB" id="VectorBase:LLONM1_011375"/>